<reference evidence="4" key="2">
    <citation type="submission" date="2021-02" db="EMBL/GenBank/DDBJ databases">
        <authorList>
            <person name="Kimball J.A."/>
            <person name="Haas M.W."/>
            <person name="Macchietto M."/>
            <person name="Kono T."/>
            <person name="Duquette J."/>
            <person name="Shao M."/>
        </authorList>
    </citation>
    <scope>NUCLEOTIDE SEQUENCE</scope>
    <source>
        <tissue evidence="4">Fresh leaf tissue</tissue>
    </source>
</reference>
<dbReference type="OrthoDB" id="195679at2759"/>
<keyword evidence="3" id="KW-0472">Membrane</keyword>
<comment type="caution">
    <text evidence="4">The sequence shown here is derived from an EMBL/GenBank/DDBJ whole genome shotgun (WGS) entry which is preliminary data.</text>
</comment>
<gene>
    <name evidence="4" type="ORF">GUJ93_ZPchr0012g18783</name>
</gene>
<evidence type="ECO:0000256" key="2">
    <source>
        <dbReference type="ARBA" id="ARBA00022837"/>
    </source>
</evidence>
<sequence>MEQFLRYMSPMGHGSAPPVLIYAAFLYFVPFCSLAYFDMEMKEGILELLLVSAEGLKHAHHLGTQRHYVTIQFGDRILTSKITQESSLKSLFRVHVGDIIREGAKREFLQMKPAPYNIVLKDGKYKGELKLGVKFLSNVSLEHLEQCAVPPRQTSVAYRPFLNITLPDIPWRRFFFFCTRSDSEGSRRNS</sequence>
<proteinExistence type="predicted"/>
<name>A0A8J6BUY7_ZIZPA</name>
<dbReference type="GO" id="GO:0046872">
    <property type="term" value="F:metal ion binding"/>
    <property type="evidence" value="ECO:0007669"/>
    <property type="project" value="UniProtKB-KW"/>
</dbReference>
<keyword evidence="3" id="KW-0812">Transmembrane</keyword>
<dbReference type="Proteomes" id="UP000729402">
    <property type="component" value="Unassembled WGS sequence"/>
</dbReference>
<keyword evidence="1" id="KW-0479">Metal-binding</keyword>
<evidence type="ECO:0000313" key="5">
    <source>
        <dbReference type="Proteomes" id="UP000729402"/>
    </source>
</evidence>
<keyword evidence="3" id="KW-1133">Transmembrane helix</keyword>
<dbReference type="EMBL" id="JAAALK010000080">
    <property type="protein sequence ID" value="KAG8091498.1"/>
    <property type="molecule type" value="Genomic_DNA"/>
</dbReference>
<accession>A0A8J6BUY7</accession>
<protein>
    <submittedName>
        <fullName evidence="4">Uncharacterized protein</fullName>
    </submittedName>
</protein>
<evidence type="ECO:0000256" key="3">
    <source>
        <dbReference type="SAM" id="Phobius"/>
    </source>
</evidence>
<dbReference type="AlphaFoldDB" id="A0A8J6BUY7"/>
<evidence type="ECO:0000256" key="1">
    <source>
        <dbReference type="ARBA" id="ARBA00022723"/>
    </source>
</evidence>
<reference evidence="4" key="1">
    <citation type="journal article" date="2021" name="bioRxiv">
        <title>Whole Genome Assembly and Annotation of Northern Wild Rice, Zizania palustris L., Supports a Whole Genome Duplication in the Zizania Genus.</title>
        <authorList>
            <person name="Haas M."/>
            <person name="Kono T."/>
            <person name="Macchietto M."/>
            <person name="Millas R."/>
            <person name="McGilp L."/>
            <person name="Shao M."/>
            <person name="Duquette J."/>
            <person name="Hirsch C.N."/>
            <person name="Kimball J."/>
        </authorList>
    </citation>
    <scope>NUCLEOTIDE SEQUENCE</scope>
    <source>
        <tissue evidence="4">Fresh leaf tissue</tissue>
    </source>
</reference>
<organism evidence="4 5">
    <name type="scientific">Zizania palustris</name>
    <name type="common">Northern wild rice</name>
    <dbReference type="NCBI Taxonomy" id="103762"/>
    <lineage>
        <taxon>Eukaryota</taxon>
        <taxon>Viridiplantae</taxon>
        <taxon>Streptophyta</taxon>
        <taxon>Embryophyta</taxon>
        <taxon>Tracheophyta</taxon>
        <taxon>Spermatophyta</taxon>
        <taxon>Magnoliopsida</taxon>
        <taxon>Liliopsida</taxon>
        <taxon>Poales</taxon>
        <taxon>Poaceae</taxon>
        <taxon>BOP clade</taxon>
        <taxon>Oryzoideae</taxon>
        <taxon>Oryzeae</taxon>
        <taxon>Zizaniinae</taxon>
        <taxon>Zizania</taxon>
    </lineage>
</organism>
<dbReference type="PANTHER" id="PTHR46502">
    <property type="entry name" value="C2 DOMAIN-CONTAINING"/>
    <property type="match status" value="1"/>
</dbReference>
<evidence type="ECO:0000313" key="4">
    <source>
        <dbReference type="EMBL" id="KAG8091498.1"/>
    </source>
</evidence>
<keyword evidence="5" id="KW-1185">Reference proteome</keyword>
<keyword evidence="2" id="KW-0106">Calcium</keyword>
<dbReference type="PANTHER" id="PTHR46502:SF14">
    <property type="entry name" value="CALCIUM-DEPENDENT LIPID-BINDING (CALB DOMAIN) FAMILY PROTEIN"/>
    <property type="match status" value="1"/>
</dbReference>
<feature type="transmembrane region" description="Helical" evidence="3">
    <location>
        <begin position="20"/>
        <end position="37"/>
    </location>
</feature>